<dbReference type="EMBL" id="BMFJ01000001">
    <property type="protein sequence ID" value="GGE30186.1"/>
    <property type="molecule type" value="Genomic_DNA"/>
</dbReference>
<name>A0A917A6P5_9RHOB</name>
<gene>
    <name evidence="1" type="ORF">GCM10011360_17800</name>
</gene>
<evidence type="ECO:0000313" key="1">
    <source>
        <dbReference type="EMBL" id="GGE30186.1"/>
    </source>
</evidence>
<keyword evidence="2" id="KW-1185">Reference proteome</keyword>
<protein>
    <submittedName>
        <fullName evidence="1">Uncharacterized protein</fullName>
    </submittedName>
</protein>
<sequence length="67" mass="7567">MIDPCGDRDITIGFALNPNHQIEAWSLRSAQDLAEVCRNDTDFSCKRGLATSREILFQGFHAPEFIQ</sequence>
<accession>A0A917A6P5</accession>
<dbReference type="AlphaFoldDB" id="A0A917A6P5"/>
<proteinExistence type="predicted"/>
<dbReference type="Proteomes" id="UP000612855">
    <property type="component" value="Unassembled WGS sequence"/>
</dbReference>
<comment type="caution">
    <text evidence="1">The sequence shown here is derived from an EMBL/GenBank/DDBJ whole genome shotgun (WGS) entry which is preliminary data.</text>
</comment>
<reference evidence="2" key="1">
    <citation type="journal article" date="2019" name="Int. J. Syst. Evol. Microbiol.">
        <title>The Global Catalogue of Microorganisms (GCM) 10K type strain sequencing project: providing services to taxonomists for standard genome sequencing and annotation.</title>
        <authorList>
            <consortium name="The Broad Institute Genomics Platform"/>
            <consortium name="The Broad Institute Genome Sequencing Center for Infectious Disease"/>
            <person name="Wu L."/>
            <person name="Ma J."/>
        </authorList>
    </citation>
    <scope>NUCLEOTIDE SEQUENCE [LARGE SCALE GENOMIC DNA]</scope>
    <source>
        <strain evidence="2">CGMCC 1.12664</strain>
    </source>
</reference>
<organism evidence="1 2">
    <name type="scientific">Primorskyibacter flagellatus</name>
    <dbReference type="NCBI Taxonomy" id="1387277"/>
    <lineage>
        <taxon>Bacteria</taxon>
        <taxon>Pseudomonadati</taxon>
        <taxon>Pseudomonadota</taxon>
        <taxon>Alphaproteobacteria</taxon>
        <taxon>Rhodobacterales</taxon>
        <taxon>Roseobacteraceae</taxon>
        <taxon>Primorskyibacter</taxon>
    </lineage>
</organism>
<evidence type="ECO:0000313" key="2">
    <source>
        <dbReference type="Proteomes" id="UP000612855"/>
    </source>
</evidence>